<dbReference type="EMBL" id="JAFBMS010000032">
    <property type="protein sequence ID" value="KAG9341874.1"/>
    <property type="molecule type" value="Genomic_DNA"/>
</dbReference>
<accession>A0A8T2NP77</accession>
<evidence type="ECO:0000313" key="2">
    <source>
        <dbReference type="EMBL" id="KAG9341874.1"/>
    </source>
</evidence>
<feature type="compositionally biased region" description="Polar residues" evidence="1">
    <location>
        <begin position="70"/>
        <end position="79"/>
    </location>
</feature>
<feature type="compositionally biased region" description="Basic and acidic residues" evidence="1">
    <location>
        <begin position="1"/>
        <end position="14"/>
    </location>
</feature>
<dbReference type="OrthoDB" id="8958512at2759"/>
<evidence type="ECO:0000313" key="3">
    <source>
        <dbReference type="Proteomes" id="UP000824540"/>
    </source>
</evidence>
<feature type="non-terminal residue" evidence="2">
    <location>
        <position position="95"/>
    </location>
</feature>
<feature type="compositionally biased region" description="Basic and acidic residues" evidence="1">
    <location>
        <begin position="30"/>
        <end position="43"/>
    </location>
</feature>
<name>A0A8T2NP77_9TELE</name>
<organism evidence="2 3">
    <name type="scientific">Albula glossodonta</name>
    <name type="common">roundjaw bonefish</name>
    <dbReference type="NCBI Taxonomy" id="121402"/>
    <lineage>
        <taxon>Eukaryota</taxon>
        <taxon>Metazoa</taxon>
        <taxon>Chordata</taxon>
        <taxon>Craniata</taxon>
        <taxon>Vertebrata</taxon>
        <taxon>Euteleostomi</taxon>
        <taxon>Actinopterygii</taxon>
        <taxon>Neopterygii</taxon>
        <taxon>Teleostei</taxon>
        <taxon>Albuliformes</taxon>
        <taxon>Albulidae</taxon>
        <taxon>Albula</taxon>
    </lineage>
</organism>
<protein>
    <submittedName>
        <fullName evidence="2">Uncharacterized protein</fullName>
    </submittedName>
</protein>
<comment type="caution">
    <text evidence="2">The sequence shown here is derived from an EMBL/GenBank/DDBJ whole genome shotgun (WGS) entry which is preliminary data.</text>
</comment>
<sequence>MKDSRTLGNGRERSAPLARRRFTRSAFRGNSEERRTANSRQEELKLTSSTFALTGDSAHNQAMVHWSGQNSSIISTPPKHQQIRAIRDGVKQNPP</sequence>
<reference evidence="2" key="1">
    <citation type="thesis" date="2021" institute="BYU ScholarsArchive" country="Provo, UT, USA">
        <title>Applications of and Algorithms for Genome Assembly and Genomic Analyses with an Emphasis on Marine Teleosts.</title>
        <authorList>
            <person name="Pickett B.D."/>
        </authorList>
    </citation>
    <scope>NUCLEOTIDE SEQUENCE</scope>
    <source>
        <strain evidence="2">HI-2016</strain>
    </source>
</reference>
<feature type="region of interest" description="Disordered" evidence="1">
    <location>
        <begin position="70"/>
        <end position="95"/>
    </location>
</feature>
<proteinExistence type="predicted"/>
<dbReference type="Proteomes" id="UP000824540">
    <property type="component" value="Unassembled WGS sequence"/>
</dbReference>
<keyword evidence="3" id="KW-1185">Reference proteome</keyword>
<feature type="compositionally biased region" description="Basic and acidic residues" evidence="1">
    <location>
        <begin position="85"/>
        <end position="95"/>
    </location>
</feature>
<gene>
    <name evidence="2" type="ORF">JZ751_018598</name>
</gene>
<evidence type="ECO:0000256" key="1">
    <source>
        <dbReference type="SAM" id="MobiDB-lite"/>
    </source>
</evidence>
<dbReference type="AlphaFoldDB" id="A0A8T2NP77"/>
<feature type="region of interest" description="Disordered" evidence="1">
    <location>
        <begin position="1"/>
        <end position="43"/>
    </location>
</feature>